<dbReference type="VEuPathDB" id="TriTrypDB:TEOVI_000731200"/>
<feature type="compositionally biased region" description="Polar residues" evidence="2">
    <location>
        <begin position="206"/>
        <end position="216"/>
    </location>
</feature>
<reference evidence="4" key="1">
    <citation type="submission" date="2016-09" db="EMBL/GenBank/DDBJ databases">
        <authorList>
            <person name="Hebert L."/>
            <person name="Moumen B."/>
        </authorList>
    </citation>
    <scope>NUCLEOTIDE SEQUENCE [LARGE SCALE GENOMIC DNA]</scope>
    <source>
        <strain evidence="4">OVI</strain>
    </source>
</reference>
<dbReference type="InterPro" id="IPR001623">
    <property type="entry name" value="DnaJ_domain"/>
</dbReference>
<evidence type="ECO:0000256" key="2">
    <source>
        <dbReference type="SAM" id="MobiDB-lite"/>
    </source>
</evidence>
<proteinExistence type="predicted"/>
<dbReference type="GeneID" id="92381246"/>
<dbReference type="GO" id="GO:0051087">
    <property type="term" value="F:protein-folding chaperone binding"/>
    <property type="evidence" value="ECO:0007669"/>
    <property type="project" value="TreeGrafter"/>
</dbReference>
<dbReference type="AlphaFoldDB" id="A0A1G4IKQ4"/>
<dbReference type="GO" id="GO:0036503">
    <property type="term" value="P:ERAD pathway"/>
    <property type="evidence" value="ECO:0007669"/>
    <property type="project" value="TreeGrafter"/>
</dbReference>
<protein>
    <submittedName>
        <fullName evidence="4">Chaperone protein DNAj, putative</fullName>
    </submittedName>
</protein>
<evidence type="ECO:0000313" key="5">
    <source>
        <dbReference type="Proteomes" id="UP000195570"/>
    </source>
</evidence>
<dbReference type="PROSITE" id="PS00636">
    <property type="entry name" value="DNAJ_1"/>
    <property type="match status" value="1"/>
</dbReference>
<dbReference type="EMBL" id="CZPT02002006">
    <property type="protein sequence ID" value="SCU73163.1"/>
    <property type="molecule type" value="Genomic_DNA"/>
</dbReference>
<organism evidence="4 5">
    <name type="scientific">Trypanosoma equiperdum</name>
    <dbReference type="NCBI Taxonomy" id="5694"/>
    <lineage>
        <taxon>Eukaryota</taxon>
        <taxon>Discoba</taxon>
        <taxon>Euglenozoa</taxon>
        <taxon>Kinetoplastea</taxon>
        <taxon>Metakinetoplastina</taxon>
        <taxon>Trypanosomatida</taxon>
        <taxon>Trypanosomatidae</taxon>
        <taxon>Trypanosoma</taxon>
    </lineage>
</organism>
<dbReference type="PANTHER" id="PTHR44360:SF1">
    <property type="entry name" value="DNAJ HOMOLOG SUBFAMILY B MEMBER 9"/>
    <property type="match status" value="1"/>
</dbReference>
<feature type="domain" description="J" evidence="3">
    <location>
        <begin position="13"/>
        <end position="75"/>
    </location>
</feature>
<keyword evidence="1" id="KW-0143">Chaperone</keyword>
<gene>
    <name evidence="4" type="ORF">TEOVI_000731200</name>
</gene>
<dbReference type="CDD" id="cd06257">
    <property type="entry name" value="DnaJ"/>
    <property type="match status" value="1"/>
</dbReference>
<dbReference type="Proteomes" id="UP000195570">
    <property type="component" value="Unassembled WGS sequence"/>
</dbReference>
<dbReference type="PANTHER" id="PTHR44360">
    <property type="entry name" value="DNAJ HOMOLOG SUBFAMILY B MEMBER 9"/>
    <property type="match status" value="1"/>
</dbReference>
<dbReference type="SMART" id="SM00271">
    <property type="entry name" value="DnaJ"/>
    <property type="match status" value="1"/>
</dbReference>
<dbReference type="InterPro" id="IPR036869">
    <property type="entry name" value="J_dom_sf"/>
</dbReference>
<name>A0A1G4IKQ4_TRYEQ</name>
<dbReference type="PRINTS" id="PR00625">
    <property type="entry name" value="JDOMAIN"/>
</dbReference>
<accession>A0A1G4IKQ4</accession>
<dbReference type="Pfam" id="PF00226">
    <property type="entry name" value="DnaJ"/>
    <property type="match status" value="1"/>
</dbReference>
<dbReference type="GO" id="GO:0051787">
    <property type="term" value="F:misfolded protein binding"/>
    <property type="evidence" value="ECO:0007669"/>
    <property type="project" value="TreeGrafter"/>
</dbReference>
<feature type="region of interest" description="Disordered" evidence="2">
    <location>
        <begin position="189"/>
        <end position="248"/>
    </location>
</feature>
<dbReference type="RefSeq" id="XP_067083562.1">
    <property type="nucleotide sequence ID" value="XM_067227461.1"/>
</dbReference>
<evidence type="ECO:0000256" key="1">
    <source>
        <dbReference type="ARBA" id="ARBA00023186"/>
    </source>
</evidence>
<dbReference type="InterPro" id="IPR018253">
    <property type="entry name" value="DnaJ_domain_CS"/>
</dbReference>
<evidence type="ECO:0000259" key="3">
    <source>
        <dbReference type="PROSITE" id="PS50076"/>
    </source>
</evidence>
<comment type="caution">
    <text evidence="4">The sequence shown here is derived from an EMBL/GenBank/DDBJ whole genome shotgun (WGS) entry which is preliminary data.</text>
</comment>
<dbReference type="PROSITE" id="PS50076">
    <property type="entry name" value="DNAJ_2"/>
    <property type="match status" value="1"/>
</dbReference>
<sequence length="308" mass="35264">MGSDVFELIGNTALYEVLGVPRTATDAEIRRAYYKLAVIYHPDKNPEGVEVFKEVSFAHSILSDPTQREMYDNQRLRTHIEGQARKYDPMMDPNVELSAEELRLFVERKRKEDEEKMRNRSEFEKQREEEMRRRAEYDAQNPDFKAEYERMRARAKEEGSQRASAASAMRHLTTAELMQRLEMKQHEATNSGIGRVRSGDPGKSGANPSSGLSSIKRSMLNDFRTRHDSAPPTAESMQLRAQPPAQSSRLDFVGKQNEKSYTCEMEKLIGKYSNFNYRDFVEKGIVDGDGVMEAAILADALGNYDRSR</sequence>
<dbReference type="InterPro" id="IPR051948">
    <property type="entry name" value="Hsp70_co-chaperone_J-domain"/>
</dbReference>
<evidence type="ECO:0000313" key="4">
    <source>
        <dbReference type="EMBL" id="SCU73163.1"/>
    </source>
</evidence>
<dbReference type="Gene3D" id="1.10.287.110">
    <property type="entry name" value="DnaJ domain"/>
    <property type="match status" value="1"/>
</dbReference>
<keyword evidence="5" id="KW-1185">Reference proteome</keyword>
<dbReference type="GO" id="GO:0005783">
    <property type="term" value="C:endoplasmic reticulum"/>
    <property type="evidence" value="ECO:0007669"/>
    <property type="project" value="TreeGrafter"/>
</dbReference>
<dbReference type="SUPFAM" id="SSF46565">
    <property type="entry name" value="Chaperone J-domain"/>
    <property type="match status" value="1"/>
</dbReference>